<feature type="region of interest" description="Disordered" evidence="1">
    <location>
        <begin position="44"/>
        <end position="70"/>
    </location>
</feature>
<dbReference type="AlphaFoldDB" id="A0A1H4LBL8"/>
<name>A0A1H4LBL8_9MICO</name>
<evidence type="ECO:0000313" key="2">
    <source>
        <dbReference type="EMBL" id="SEB68170.1"/>
    </source>
</evidence>
<sequence>MTSATDETIVASATLPHMSTSHSRMLLAAASVLGVVALSACSTRPASSPAPTSTGAPEWHASDVRPPEGRVIGTGTVLDAAGDAQLCLGAVAESYPPQCTGIPLEGWSWDGVDGSETSGDTTWGTYAVYATYDGTTLTVTDPPIMLALYDPIRPEDPTGGVDGATSEADLTSVQDEVSAALGQDALTVWTERGYVWVQVAWDDGSLQDAVDEEHGDGVVIVTSALREID</sequence>
<organism evidence="2 3">
    <name type="scientific">Microbacterium hydrocarbonoxydans</name>
    <dbReference type="NCBI Taxonomy" id="273678"/>
    <lineage>
        <taxon>Bacteria</taxon>
        <taxon>Bacillati</taxon>
        <taxon>Actinomycetota</taxon>
        <taxon>Actinomycetes</taxon>
        <taxon>Micrococcales</taxon>
        <taxon>Microbacteriaceae</taxon>
        <taxon>Microbacterium</taxon>
    </lineage>
</organism>
<dbReference type="EMBL" id="FNSQ01000005">
    <property type="protein sequence ID" value="SEB68170.1"/>
    <property type="molecule type" value="Genomic_DNA"/>
</dbReference>
<dbReference type="Proteomes" id="UP000183750">
    <property type="component" value="Unassembled WGS sequence"/>
</dbReference>
<evidence type="ECO:0000256" key="1">
    <source>
        <dbReference type="SAM" id="MobiDB-lite"/>
    </source>
</evidence>
<accession>A0A1H4LBL8</accession>
<evidence type="ECO:0000313" key="3">
    <source>
        <dbReference type="Proteomes" id="UP000183750"/>
    </source>
</evidence>
<keyword evidence="3" id="KW-1185">Reference proteome</keyword>
<reference evidence="3" key="1">
    <citation type="submission" date="2016-10" db="EMBL/GenBank/DDBJ databases">
        <authorList>
            <person name="Varghese N."/>
            <person name="Submissions S."/>
        </authorList>
    </citation>
    <scope>NUCLEOTIDE SEQUENCE [LARGE SCALE GENOMIC DNA]</scope>
    <source>
        <strain evidence="3">DSM 16089</strain>
    </source>
</reference>
<feature type="compositionally biased region" description="Low complexity" evidence="1">
    <location>
        <begin position="44"/>
        <end position="57"/>
    </location>
</feature>
<protein>
    <submittedName>
        <fullName evidence="2">Uncharacterized protein</fullName>
    </submittedName>
</protein>
<proteinExistence type="predicted"/>
<gene>
    <name evidence="2" type="ORF">SAMN04489807_1735</name>
</gene>